<feature type="domain" description="DUF4440" evidence="2">
    <location>
        <begin position="33"/>
        <end position="132"/>
    </location>
</feature>
<protein>
    <submittedName>
        <fullName evidence="3">DUF4440 domain-containing protein</fullName>
    </submittedName>
</protein>
<keyword evidence="1" id="KW-0732">Signal</keyword>
<dbReference type="EMBL" id="JADKCH010000005">
    <property type="protein sequence ID" value="MBK8572469.1"/>
    <property type="molecule type" value="Genomic_DNA"/>
</dbReference>
<evidence type="ECO:0000259" key="2">
    <source>
        <dbReference type="Pfam" id="PF14534"/>
    </source>
</evidence>
<proteinExistence type="predicted"/>
<evidence type="ECO:0000256" key="1">
    <source>
        <dbReference type="SAM" id="SignalP"/>
    </source>
</evidence>
<dbReference type="SUPFAM" id="SSF54427">
    <property type="entry name" value="NTF2-like"/>
    <property type="match status" value="1"/>
</dbReference>
<dbReference type="Pfam" id="PF14534">
    <property type="entry name" value="DUF4440"/>
    <property type="match status" value="1"/>
</dbReference>
<sequence>MTPRRSLLLVPALACGLAAQAPPSVALPPELDRVLRDYERAWSAKDPEALARLFTAEGMALPSGQPPAQGAASIRQAYAQHAGSPLALRALAYATSGDLAYIIGGFAPAPGQPDLGKFVLVLRRGAGGRWLIAADMDNANQRRPAPPPPSRQD</sequence>
<name>A0A936F1L3_9BACT</name>
<evidence type="ECO:0000313" key="4">
    <source>
        <dbReference type="Proteomes" id="UP000709959"/>
    </source>
</evidence>
<dbReference type="InterPro" id="IPR032710">
    <property type="entry name" value="NTF2-like_dom_sf"/>
</dbReference>
<feature type="signal peptide" evidence="1">
    <location>
        <begin position="1"/>
        <end position="26"/>
    </location>
</feature>
<dbReference type="AlphaFoldDB" id="A0A936F1L3"/>
<dbReference type="Proteomes" id="UP000709959">
    <property type="component" value="Unassembled WGS sequence"/>
</dbReference>
<dbReference type="Gene3D" id="3.10.450.50">
    <property type="match status" value="1"/>
</dbReference>
<dbReference type="InterPro" id="IPR027843">
    <property type="entry name" value="DUF4440"/>
</dbReference>
<evidence type="ECO:0000313" key="3">
    <source>
        <dbReference type="EMBL" id="MBK8572469.1"/>
    </source>
</evidence>
<gene>
    <name evidence="3" type="ORF">IPN91_07405</name>
</gene>
<accession>A0A936F1L3</accession>
<feature type="chain" id="PRO_5037305203" evidence="1">
    <location>
        <begin position="27"/>
        <end position="153"/>
    </location>
</feature>
<reference evidence="3 4" key="1">
    <citation type="submission" date="2020-10" db="EMBL/GenBank/DDBJ databases">
        <title>Connecting structure to function with the recovery of over 1000 high-quality activated sludge metagenome-assembled genomes encoding full-length rRNA genes using long-read sequencing.</title>
        <authorList>
            <person name="Singleton C.M."/>
            <person name="Petriglieri F."/>
            <person name="Kristensen J.M."/>
            <person name="Kirkegaard R.H."/>
            <person name="Michaelsen T.Y."/>
            <person name="Andersen M.H."/>
            <person name="Karst S.M."/>
            <person name="Dueholm M.S."/>
            <person name="Nielsen P.H."/>
            <person name="Albertsen M."/>
        </authorList>
    </citation>
    <scope>NUCLEOTIDE SEQUENCE [LARGE SCALE GENOMIC DNA]</scope>
    <source>
        <strain evidence="3">OdNE_18-Q3-R46-58_MAXAC.008</strain>
    </source>
</reference>
<organism evidence="3 4">
    <name type="scientific">Candidatus Geothrix odensensis</name>
    <dbReference type="NCBI Taxonomy" id="2954440"/>
    <lineage>
        <taxon>Bacteria</taxon>
        <taxon>Pseudomonadati</taxon>
        <taxon>Acidobacteriota</taxon>
        <taxon>Holophagae</taxon>
        <taxon>Holophagales</taxon>
        <taxon>Holophagaceae</taxon>
        <taxon>Geothrix</taxon>
    </lineage>
</organism>
<comment type="caution">
    <text evidence="3">The sequence shown here is derived from an EMBL/GenBank/DDBJ whole genome shotgun (WGS) entry which is preliminary data.</text>
</comment>